<dbReference type="SMART" id="SM01001">
    <property type="entry name" value="AIRC"/>
    <property type="match status" value="1"/>
</dbReference>
<evidence type="ECO:0000313" key="2">
    <source>
        <dbReference type="EMBL" id="MEX6428834.1"/>
    </source>
</evidence>
<dbReference type="EMBL" id="JBFSHR010000007">
    <property type="protein sequence ID" value="MEX6428834.1"/>
    <property type="molecule type" value="Genomic_DNA"/>
</dbReference>
<organism evidence="2 3">
    <name type="scientific">Ferrimicrobium acidiphilum</name>
    <dbReference type="NCBI Taxonomy" id="121039"/>
    <lineage>
        <taxon>Bacteria</taxon>
        <taxon>Bacillati</taxon>
        <taxon>Actinomycetota</taxon>
        <taxon>Acidimicrobiia</taxon>
        <taxon>Acidimicrobiales</taxon>
        <taxon>Acidimicrobiaceae</taxon>
        <taxon>Ferrimicrobium</taxon>
    </lineage>
</organism>
<keyword evidence="3" id="KW-1185">Reference proteome</keyword>
<dbReference type="RefSeq" id="WP_298387351.1">
    <property type="nucleotide sequence ID" value="NZ_JBFSHR010000007.1"/>
</dbReference>
<dbReference type="Proteomes" id="UP001560267">
    <property type="component" value="Unassembled WGS sequence"/>
</dbReference>
<protein>
    <submittedName>
        <fullName evidence="2">Nickel pincer cofactor biosynthesis protein LarB</fullName>
    </submittedName>
</protein>
<name>A0ABV3Y2Y3_9ACTN</name>
<feature type="domain" description="PurE" evidence="1">
    <location>
        <begin position="100"/>
        <end position="229"/>
    </location>
</feature>
<dbReference type="NCBIfam" id="NF033503">
    <property type="entry name" value="LarB"/>
    <property type="match status" value="1"/>
</dbReference>
<comment type="caution">
    <text evidence="2">The sequence shown here is derived from an EMBL/GenBank/DDBJ whole genome shotgun (WGS) entry which is preliminary data.</text>
</comment>
<gene>
    <name evidence="2" type="primary">larB</name>
    <name evidence="2" type="ORF">AB6A68_03150</name>
</gene>
<evidence type="ECO:0000259" key="1">
    <source>
        <dbReference type="SMART" id="SM01001"/>
    </source>
</evidence>
<dbReference type="InterPro" id="IPR000031">
    <property type="entry name" value="PurE_dom"/>
</dbReference>
<dbReference type="Pfam" id="PF00731">
    <property type="entry name" value="AIRC"/>
    <property type="match status" value="1"/>
</dbReference>
<sequence length="230" mass="24171">MQETPKDGLRRGDLGWFDAGRRARIGMPEAIYAAGKSDAALVEMIDFALEGSGPVLVTRFDPSRWELVASRAPWLAFPGIEENSDYVTLVARPLDQTTTKYVAILAAGSSDRVMALEARAVLTALGVHSHLILDCGVSAIERTMVALDEAHEAEIFIVLAGFEGALATVVASMVSKPVIGVPTSVGYGVARGGETAMASMLTSCAQGLMVMGIDNGFGAACAALRILSVR</sequence>
<evidence type="ECO:0000313" key="3">
    <source>
        <dbReference type="Proteomes" id="UP001560267"/>
    </source>
</evidence>
<accession>A0ABV3Y2Y3</accession>
<dbReference type="SUPFAM" id="SSF52255">
    <property type="entry name" value="N5-CAIR mutase (phosphoribosylaminoimidazole carboxylase, PurE)"/>
    <property type="match status" value="1"/>
</dbReference>
<dbReference type="PANTHER" id="PTHR43064">
    <property type="entry name" value="PHOSPHORIBOSYLAMINOIMIDAZOLE CARBOXYLASE-RELATED"/>
    <property type="match status" value="1"/>
</dbReference>
<reference evidence="2 3" key="1">
    <citation type="submission" date="2024-07" db="EMBL/GenBank/DDBJ databases">
        <title>Draft Genome Sequence of Ferrimicrobium acidiphilum Strain YE2023, Isolated from a Pulp of Bioleach Reactor.</title>
        <authorList>
            <person name="Elkina Y.A."/>
            <person name="Bulaeva A.G."/>
            <person name="Beletsky A.V."/>
            <person name="Mardanov A.V."/>
        </authorList>
    </citation>
    <scope>NUCLEOTIDE SEQUENCE [LARGE SCALE GENOMIC DNA]</scope>
    <source>
        <strain evidence="2 3">YE2023</strain>
    </source>
</reference>
<dbReference type="InterPro" id="IPR039476">
    <property type="entry name" value="P2CMN_synthase_LarB"/>
</dbReference>
<proteinExistence type="predicted"/>
<dbReference type="Gene3D" id="3.40.50.1970">
    <property type="match status" value="1"/>
</dbReference>
<dbReference type="PANTHER" id="PTHR43064:SF1">
    <property type="entry name" value="SLL1489 PROTEIN"/>
    <property type="match status" value="1"/>
</dbReference>